<proteinExistence type="predicted"/>
<evidence type="ECO:0000313" key="1">
    <source>
        <dbReference type="EMBL" id="SFE86490.1"/>
    </source>
</evidence>
<dbReference type="EMBL" id="FONN01000008">
    <property type="protein sequence ID" value="SFE86490.1"/>
    <property type="molecule type" value="Genomic_DNA"/>
</dbReference>
<dbReference type="AlphaFoldDB" id="A0A1I2E2P7"/>
<gene>
    <name evidence="1" type="ORF">SAMN04487969_108112</name>
</gene>
<sequence>MIQPQEQFYCVGCQNMIPTGQANVLFRTGFFRVVNRLGCCRACAQAQAGLANKLEAQMQSVTGEVIPLTAKSDYDPYQTIFYPATQSLLTTEVV</sequence>
<name>A0A1I2E2P7_9BACL</name>
<organism evidence="1 2">
    <name type="scientific">Paenibacillus algorifonticola</name>
    <dbReference type="NCBI Taxonomy" id="684063"/>
    <lineage>
        <taxon>Bacteria</taxon>
        <taxon>Bacillati</taxon>
        <taxon>Bacillota</taxon>
        <taxon>Bacilli</taxon>
        <taxon>Bacillales</taxon>
        <taxon>Paenibacillaceae</taxon>
        <taxon>Paenibacillus</taxon>
    </lineage>
</organism>
<protein>
    <submittedName>
        <fullName evidence="1">Uncharacterized protein</fullName>
    </submittedName>
</protein>
<dbReference type="Proteomes" id="UP000183410">
    <property type="component" value="Unassembled WGS sequence"/>
</dbReference>
<keyword evidence="2" id="KW-1185">Reference proteome</keyword>
<accession>A0A1I2E2P7</accession>
<evidence type="ECO:0000313" key="2">
    <source>
        <dbReference type="Proteomes" id="UP000183410"/>
    </source>
</evidence>
<reference evidence="2" key="1">
    <citation type="submission" date="2016-10" db="EMBL/GenBank/DDBJ databases">
        <authorList>
            <person name="Varghese N."/>
            <person name="Submissions S."/>
        </authorList>
    </citation>
    <scope>NUCLEOTIDE SEQUENCE [LARGE SCALE GENOMIC DNA]</scope>
    <source>
        <strain evidence="2">CGMCC 1.10223</strain>
    </source>
</reference>